<keyword evidence="3" id="KW-1185">Reference proteome</keyword>
<feature type="region of interest" description="Disordered" evidence="1">
    <location>
        <begin position="1"/>
        <end position="32"/>
    </location>
</feature>
<name>A0A397SFU6_9GLOM</name>
<feature type="compositionally biased region" description="Basic and acidic residues" evidence="1">
    <location>
        <begin position="1"/>
        <end position="25"/>
    </location>
</feature>
<evidence type="ECO:0000313" key="2">
    <source>
        <dbReference type="EMBL" id="RIA83749.1"/>
    </source>
</evidence>
<reference evidence="2 3" key="1">
    <citation type="submission" date="2018-06" db="EMBL/GenBank/DDBJ databases">
        <title>Comparative genomics reveals the genomic features of Rhizophagus irregularis, R. cerebriforme, R. diaphanum and Gigaspora rosea, and their symbiotic lifestyle signature.</title>
        <authorList>
            <person name="Morin E."/>
            <person name="San Clemente H."/>
            <person name="Chen E.C.H."/>
            <person name="De La Providencia I."/>
            <person name="Hainaut M."/>
            <person name="Kuo A."/>
            <person name="Kohler A."/>
            <person name="Murat C."/>
            <person name="Tang N."/>
            <person name="Roy S."/>
            <person name="Loubradou J."/>
            <person name="Henrissat B."/>
            <person name="Grigoriev I.V."/>
            <person name="Corradi N."/>
            <person name="Roux C."/>
            <person name="Martin F.M."/>
        </authorList>
    </citation>
    <scope>NUCLEOTIDE SEQUENCE [LARGE SCALE GENOMIC DNA]</scope>
    <source>
        <strain evidence="2 3">DAOM 227022</strain>
    </source>
</reference>
<evidence type="ECO:0000256" key="1">
    <source>
        <dbReference type="SAM" id="MobiDB-lite"/>
    </source>
</evidence>
<comment type="caution">
    <text evidence="2">The sequence shown here is derived from an EMBL/GenBank/DDBJ whole genome shotgun (WGS) entry which is preliminary data.</text>
</comment>
<evidence type="ECO:0000313" key="3">
    <source>
        <dbReference type="Proteomes" id="UP000265703"/>
    </source>
</evidence>
<accession>A0A397SFU6</accession>
<dbReference type="EMBL" id="QKYT01000545">
    <property type="protein sequence ID" value="RIA83749.1"/>
    <property type="molecule type" value="Genomic_DNA"/>
</dbReference>
<gene>
    <name evidence="2" type="ORF">C1645_833331</name>
</gene>
<protein>
    <submittedName>
        <fullName evidence="2">Uncharacterized protein</fullName>
    </submittedName>
</protein>
<dbReference type="AlphaFoldDB" id="A0A397SFU6"/>
<sequence length="73" mass="8671">MNKELMKTKGIIEDFNEEDRNDRKNGKNKNNLRKKYINGENFTAENKKVPELLEITYKARKKLLIESDKTINN</sequence>
<proteinExistence type="predicted"/>
<organism evidence="2 3">
    <name type="scientific">Glomus cerebriforme</name>
    <dbReference type="NCBI Taxonomy" id="658196"/>
    <lineage>
        <taxon>Eukaryota</taxon>
        <taxon>Fungi</taxon>
        <taxon>Fungi incertae sedis</taxon>
        <taxon>Mucoromycota</taxon>
        <taxon>Glomeromycotina</taxon>
        <taxon>Glomeromycetes</taxon>
        <taxon>Glomerales</taxon>
        <taxon>Glomeraceae</taxon>
        <taxon>Glomus</taxon>
    </lineage>
</organism>
<dbReference type="Proteomes" id="UP000265703">
    <property type="component" value="Unassembled WGS sequence"/>
</dbReference>